<dbReference type="InterPro" id="IPR027417">
    <property type="entry name" value="P-loop_NTPase"/>
</dbReference>
<evidence type="ECO:0000256" key="3">
    <source>
        <dbReference type="ARBA" id="ARBA00022692"/>
    </source>
</evidence>
<evidence type="ECO:0000256" key="4">
    <source>
        <dbReference type="ARBA" id="ARBA00022741"/>
    </source>
</evidence>
<organism evidence="12 13">
    <name type="scientific">Fistulifera solaris</name>
    <name type="common">Oleaginous diatom</name>
    <dbReference type="NCBI Taxonomy" id="1519565"/>
    <lineage>
        <taxon>Eukaryota</taxon>
        <taxon>Sar</taxon>
        <taxon>Stramenopiles</taxon>
        <taxon>Ochrophyta</taxon>
        <taxon>Bacillariophyta</taxon>
        <taxon>Bacillariophyceae</taxon>
        <taxon>Bacillariophycidae</taxon>
        <taxon>Naviculales</taxon>
        <taxon>Naviculaceae</taxon>
        <taxon>Fistulifera</taxon>
    </lineage>
</organism>
<evidence type="ECO:0000259" key="10">
    <source>
        <dbReference type="PROSITE" id="PS50893"/>
    </source>
</evidence>
<dbReference type="GO" id="GO:0016887">
    <property type="term" value="F:ATP hydrolysis activity"/>
    <property type="evidence" value="ECO:0007669"/>
    <property type="project" value="InterPro"/>
</dbReference>
<dbReference type="InterPro" id="IPR017871">
    <property type="entry name" value="ABC_transporter-like_CS"/>
</dbReference>
<dbReference type="Proteomes" id="UP000198406">
    <property type="component" value="Unassembled WGS sequence"/>
</dbReference>
<dbReference type="GO" id="GO:0005743">
    <property type="term" value="C:mitochondrial inner membrane"/>
    <property type="evidence" value="ECO:0007669"/>
    <property type="project" value="TreeGrafter"/>
</dbReference>
<feature type="transmembrane region" description="Helical" evidence="9">
    <location>
        <begin position="363"/>
        <end position="384"/>
    </location>
</feature>
<dbReference type="AlphaFoldDB" id="A0A1Z5JE25"/>
<dbReference type="InterPro" id="IPR003439">
    <property type="entry name" value="ABC_transporter-like_ATP-bd"/>
</dbReference>
<feature type="transmembrane region" description="Helical" evidence="9">
    <location>
        <begin position="98"/>
        <end position="119"/>
    </location>
</feature>
<dbReference type="PROSITE" id="PS50893">
    <property type="entry name" value="ABC_TRANSPORTER_2"/>
    <property type="match status" value="1"/>
</dbReference>
<dbReference type="EMBL" id="BDSP01000050">
    <property type="protein sequence ID" value="GAX12132.1"/>
    <property type="molecule type" value="Genomic_DNA"/>
</dbReference>
<dbReference type="OrthoDB" id="6500128at2759"/>
<dbReference type="SUPFAM" id="SSF90123">
    <property type="entry name" value="ABC transporter transmembrane region"/>
    <property type="match status" value="1"/>
</dbReference>
<sequence>MIAIRSCRASSFSWMRSLPSRQPLGSTLSGDFRILKYATRAFSATTTNTTQPSTVIKPEIEEQSSSERNLQWRIWKTLSKNITPTDDPERSKENKRRVVISLGLMVAGKAVNIQVPYLFKHLVDALDVTTTAATGDVAIVPISLLLGYGMSRAAAVGFQEFRNAVFAVVAQDAIRHTGRTVFDHVHQQLDLQFHLSRNTGQLSRILDRGQRSISFLLNAAVFNVIPTLLEVSLVTGLLAYQFGSAQAIVALGTVTAYTAFTVGVTSWRTQFRRDMNRLESQASGRVVDSLLNYETVQYFNNAKREGERYEESLRGYQKAALQAQTSLSLLNFGQAAIFSAGLGGVMYLTSQQIVDGTASVGDLVLVNGLLFQLSIPLFFIGSVYREIKQSLIDMEAMFQLADTKPSSIAPDHESAREYNPLQMGHTIRFENVHFQYPSSQDRAILKGATLEIPQGKTVAIVGSSGCGKSTILRLLYRFYDPQQGNITVGGYNVQTELTRASLQKAIAVVPQDTVLFHESIYYNIHYGNLEATHEQVMEAARKAHLHDTIMQFPNQYDTIVGERGLKLSGGEKQRVAIARAILKPNAPILLCDEPTSSLDSQTEWDIMENLKQAAEGRTTLLIAHRLSTIQDCDEIWVMHEGQVVEHGTHTELVQKGGRYAELLQMQDKLLSGEPRKDQLEL</sequence>
<protein>
    <submittedName>
        <fullName evidence="12">ATP-binding cassette, subfamily B (MDR/TAP), member 7</fullName>
    </submittedName>
</protein>
<evidence type="ECO:0000256" key="7">
    <source>
        <dbReference type="ARBA" id="ARBA00023136"/>
    </source>
</evidence>
<feature type="transmembrane region" description="Helical" evidence="9">
    <location>
        <begin position="131"/>
        <end position="150"/>
    </location>
</feature>
<keyword evidence="2" id="KW-0813">Transport</keyword>
<feature type="domain" description="ABC transporter" evidence="10">
    <location>
        <begin position="427"/>
        <end position="665"/>
    </location>
</feature>
<dbReference type="PANTHER" id="PTHR24221">
    <property type="entry name" value="ATP-BINDING CASSETTE SUB-FAMILY B"/>
    <property type="match status" value="1"/>
</dbReference>
<dbReference type="Gene3D" id="3.40.50.300">
    <property type="entry name" value="P-loop containing nucleotide triphosphate hydrolases"/>
    <property type="match status" value="1"/>
</dbReference>
<dbReference type="CDD" id="cd18582">
    <property type="entry name" value="ABC_6TM_ATM1_ABCB7"/>
    <property type="match status" value="1"/>
</dbReference>
<feature type="transmembrane region" description="Helical" evidence="9">
    <location>
        <begin position="215"/>
        <end position="240"/>
    </location>
</feature>
<evidence type="ECO:0000256" key="6">
    <source>
        <dbReference type="ARBA" id="ARBA00022989"/>
    </source>
</evidence>
<reference evidence="12 13" key="1">
    <citation type="journal article" date="2015" name="Plant Cell">
        <title>Oil accumulation by the oleaginous diatom Fistulifera solaris as revealed by the genome and transcriptome.</title>
        <authorList>
            <person name="Tanaka T."/>
            <person name="Maeda Y."/>
            <person name="Veluchamy A."/>
            <person name="Tanaka M."/>
            <person name="Abida H."/>
            <person name="Marechal E."/>
            <person name="Bowler C."/>
            <person name="Muto M."/>
            <person name="Sunaga Y."/>
            <person name="Tanaka M."/>
            <person name="Yoshino T."/>
            <person name="Taniguchi T."/>
            <person name="Fukuda Y."/>
            <person name="Nemoto M."/>
            <person name="Matsumoto M."/>
            <person name="Wong P.S."/>
            <person name="Aburatani S."/>
            <person name="Fujibuchi W."/>
        </authorList>
    </citation>
    <scope>NUCLEOTIDE SEQUENCE [LARGE SCALE GENOMIC DNA]</scope>
    <source>
        <strain evidence="12 13">JPCC DA0580</strain>
    </source>
</reference>
<dbReference type="InterPro" id="IPR036640">
    <property type="entry name" value="ABC1_TM_sf"/>
</dbReference>
<proteinExistence type="inferred from homology"/>
<dbReference type="SMART" id="SM00382">
    <property type="entry name" value="AAA"/>
    <property type="match status" value="1"/>
</dbReference>
<dbReference type="GO" id="GO:0140359">
    <property type="term" value="F:ABC-type transporter activity"/>
    <property type="evidence" value="ECO:0007669"/>
    <property type="project" value="InterPro"/>
</dbReference>
<dbReference type="GO" id="GO:0006879">
    <property type="term" value="P:intracellular iron ion homeostasis"/>
    <property type="evidence" value="ECO:0007669"/>
    <property type="project" value="TreeGrafter"/>
</dbReference>
<dbReference type="PROSITE" id="PS00211">
    <property type="entry name" value="ABC_TRANSPORTER_1"/>
    <property type="match status" value="1"/>
</dbReference>
<dbReference type="GO" id="GO:0005524">
    <property type="term" value="F:ATP binding"/>
    <property type="evidence" value="ECO:0007669"/>
    <property type="project" value="UniProtKB-KW"/>
</dbReference>
<keyword evidence="13" id="KW-1185">Reference proteome</keyword>
<evidence type="ECO:0000256" key="8">
    <source>
        <dbReference type="ARBA" id="ARBA00024363"/>
    </source>
</evidence>
<evidence type="ECO:0000256" key="9">
    <source>
        <dbReference type="SAM" id="Phobius"/>
    </source>
</evidence>
<comment type="similarity">
    <text evidence="8">Belongs to the ABC transporter superfamily. ABCB family. Heavy Metal importer (TC 3.A.1.210) subfamily.</text>
</comment>
<evidence type="ECO:0000313" key="12">
    <source>
        <dbReference type="EMBL" id="GAX12132.1"/>
    </source>
</evidence>
<dbReference type="FunFam" id="1.20.1560.10:FF:000105">
    <property type="entry name" value="ABC transporter B family member 25"/>
    <property type="match status" value="1"/>
</dbReference>
<dbReference type="Gene3D" id="1.20.1560.10">
    <property type="entry name" value="ABC transporter type 1, transmembrane domain"/>
    <property type="match status" value="1"/>
</dbReference>
<evidence type="ECO:0000256" key="2">
    <source>
        <dbReference type="ARBA" id="ARBA00022448"/>
    </source>
</evidence>
<evidence type="ECO:0000256" key="1">
    <source>
        <dbReference type="ARBA" id="ARBA00004225"/>
    </source>
</evidence>
<dbReference type="InterPro" id="IPR039421">
    <property type="entry name" value="Type_1_exporter"/>
</dbReference>
<keyword evidence="3 9" id="KW-0812">Transmembrane</keyword>
<comment type="subcellular location">
    <subcellularLocation>
        <location evidence="1">Mitochondrion membrane</location>
        <topology evidence="1">Multi-pass membrane protein</topology>
    </subcellularLocation>
</comment>
<keyword evidence="7 9" id="KW-0472">Membrane</keyword>
<name>A0A1Z5JE25_FISSO</name>
<feature type="domain" description="ABC transmembrane type-1" evidence="11">
    <location>
        <begin position="99"/>
        <end position="389"/>
    </location>
</feature>
<keyword evidence="6 9" id="KW-1133">Transmembrane helix</keyword>
<evidence type="ECO:0000256" key="5">
    <source>
        <dbReference type="ARBA" id="ARBA00022840"/>
    </source>
</evidence>
<dbReference type="SUPFAM" id="SSF52540">
    <property type="entry name" value="P-loop containing nucleoside triphosphate hydrolases"/>
    <property type="match status" value="1"/>
</dbReference>
<evidence type="ECO:0000259" key="11">
    <source>
        <dbReference type="PROSITE" id="PS50929"/>
    </source>
</evidence>
<accession>A0A1Z5JE25</accession>
<evidence type="ECO:0000313" key="13">
    <source>
        <dbReference type="Proteomes" id="UP000198406"/>
    </source>
</evidence>
<keyword evidence="5 12" id="KW-0067">ATP-binding</keyword>
<keyword evidence="4" id="KW-0547">Nucleotide-binding</keyword>
<feature type="transmembrane region" description="Helical" evidence="9">
    <location>
        <begin position="327"/>
        <end position="348"/>
    </location>
</feature>
<comment type="caution">
    <text evidence="12">The sequence shown here is derived from an EMBL/GenBank/DDBJ whole genome shotgun (WGS) entry which is preliminary data.</text>
</comment>
<feature type="transmembrane region" description="Helical" evidence="9">
    <location>
        <begin position="246"/>
        <end position="267"/>
    </location>
</feature>
<dbReference type="PROSITE" id="PS50929">
    <property type="entry name" value="ABC_TM1F"/>
    <property type="match status" value="1"/>
</dbReference>
<gene>
    <name evidence="12" type="ORF">FisN_1Hh057</name>
</gene>
<dbReference type="Pfam" id="PF00664">
    <property type="entry name" value="ABC_membrane"/>
    <property type="match status" value="1"/>
</dbReference>
<dbReference type="Pfam" id="PF00005">
    <property type="entry name" value="ABC_tran"/>
    <property type="match status" value="1"/>
</dbReference>
<dbReference type="InterPro" id="IPR011527">
    <property type="entry name" value="ABC1_TM_dom"/>
</dbReference>
<dbReference type="PANTHER" id="PTHR24221:SF402">
    <property type="entry name" value="IRON-SULFUR CLUSTERS TRANSPORTER ABCB7, MITOCHONDRIAL"/>
    <property type="match status" value="1"/>
</dbReference>
<dbReference type="InParanoid" id="A0A1Z5JE25"/>
<dbReference type="InterPro" id="IPR003593">
    <property type="entry name" value="AAA+_ATPase"/>
</dbReference>
<dbReference type="FunFam" id="3.40.50.300:FF:000287">
    <property type="entry name" value="Multidrug ABC transporter ATP-binding protein"/>
    <property type="match status" value="1"/>
</dbReference>